<evidence type="ECO:0000313" key="2">
    <source>
        <dbReference type="WBParaSite" id="RSKR_0000625800.1"/>
    </source>
</evidence>
<sequence length="573" mass="65580">MSETKKIKEENRSPSESQPEELCVVCNDISTGWHYSVSSCKTFFRRTIMKKQTFTCQYDGNCLIDKSVRCACRHCRFKKCLDRGMDRNSIQQNRDPIGYTKRTRRYPRIEATDKKVSANEFAGPESIKQLTSPSLIYNQPPSATLSHSSSHNSISTKGSLNNSTNNLSHNPSDCRCSSYHQYEQTLEVQAEDHLFNNLVELETNMDNLRCSHMACNKNLCELIASPSMFTNKEFMEKQTKNFHSYTNLRPALSADFQYWHERDWIIMIEFAKSIPAYANLPCTCQLALLRHSAITFPTLQQCYYSPAKETEKIIFPNGAFFNNNSVPNNDRSAGYHRKKMQLLEQLLKPMRQLKINANEYAAIRAIFFLNPDVDDMNEASRNKVSEERNRITGALYRYLLRNYDLIEGPKRYSSLLLLGTIIATIGVEMREAVVVADFFGQIQFSAFAKQLLFGNKDGDYSHDHGTEICPLNSTRSTFLNSSGISSSNSMNSYPSPPTIINHHSPQNFRQQLPIHPNIHPQIPTSMPMQPYHQFQASNQNIQILIGNHNQQMRLNEAANMYADFISMSNGQHN</sequence>
<evidence type="ECO:0000313" key="1">
    <source>
        <dbReference type="Proteomes" id="UP000095286"/>
    </source>
</evidence>
<proteinExistence type="predicted"/>
<reference evidence="2" key="1">
    <citation type="submission" date="2016-11" db="UniProtKB">
        <authorList>
            <consortium name="WormBaseParasite"/>
        </authorList>
    </citation>
    <scope>IDENTIFICATION</scope>
    <source>
        <strain evidence="2">KR3021</strain>
    </source>
</reference>
<dbReference type="WBParaSite" id="RSKR_0000625800.1">
    <property type="protein sequence ID" value="RSKR_0000625800.1"/>
    <property type="gene ID" value="RSKR_0000625800"/>
</dbReference>
<dbReference type="Proteomes" id="UP000095286">
    <property type="component" value="Unplaced"/>
</dbReference>
<accession>A0AC35U0D6</accession>
<name>A0AC35U0D6_9BILA</name>
<protein>
    <submittedName>
        <fullName evidence="2">Transcription factor HNF-4 homolog</fullName>
    </submittedName>
</protein>
<organism evidence="1 2">
    <name type="scientific">Rhabditophanes sp. KR3021</name>
    <dbReference type="NCBI Taxonomy" id="114890"/>
    <lineage>
        <taxon>Eukaryota</taxon>
        <taxon>Metazoa</taxon>
        <taxon>Ecdysozoa</taxon>
        <taxon>Nematoda</taxon>
        <taxon>Chromadorea</taxon>
        <taxon>Rhabditida</taxon>
        <taxon>Tylenchina</taxon>
        <taxon>Panagrolaimomorpha</taxon>
        <taxon>Strongyloidoidea</taxon>
        <taxon>Alloionematidae</taxon>
        <taxon>Rhabditophanes</taxon>
    </lineage>
</organism>